<reference evidence="1 2" key="1">
    <citation type="submission" date="2024-09" db="EMBL/GenBank/DDBJ databases">
        <authorList>
            <person name="Sun Q."/>
            <person name="Mori K."/>
        </authorList>
    </citation>
    <scope>NUCLEOTIDE SEQUENCE [LARGE SCALE GENOMIC DNA]</scope>
    <source>
        <strain evidence="1 2">TISTR 2452</strain>
    </source>
</reference>
<proteinExistence type="predicted"/>
<evidence type="ECO:0000313" key="2">
    <source>
        <dbReference type="Proteomes" id="UP001589747"/>
    </source>
</evidence>
<evidence type="ECO:0000313" key="1">
    <source>
        <dbReference type="EMBL" id="MFB9327815.1"/>
    </source>
</evidence>
<accession>A0ABV5KRG8</accession>
<evidence type="ECO:0008006" key="3">
    <source>
        <dbReference type="Google" id="ProtNLM"/>
    </source>
</evidence>
<dbReference type="RefSeq" id="WP_377496486.1">
    <property type="nucleotide sequence ID" value="NZ_JBHMDO010000029.1"/>
</dbReference>
<comment type="caution">
    <text evidence="1">The sequence shown here is derived from an EMBL/GenBank/DDBJ whole genome shotgun (WGS) entry which is preliminary data.</text>
</comment>
<keyword evidence="2" id="KW-1185">Reference proteome</keyword>
<sequence>MLQSTPAELNQSETNKIRWSKAKVFWSSIAFQSAELNPYGLSVLYENGPASQIVHPFALIIRPDKSDVPLPDLGGATADMDITDISRLKPTSKVEKTWVGKRENEAQKITFVSGKLSISYISTSSQGDAPFYYVRFDEAYLSQGQYANMRVYGKDHAFELLDQRINGFKNSFRYTGIVDDGNYSFLSFIDDVGETQGYIVDRETGNVYDNISGGIVDNLYMIDTMQILTPDEMISILKREPASEGYDIQFYGNEHGMYLLDYVKDGMLVTRYKGDPVSGDILENIPNRSMIDNVRNAAIMYKLQPLIVTYEIDPNVQDFENEEAIIFTPNNVAVQAFSEIILKPKVPNTPYLFLSGDTLSNSNVLSEILNDGTTFKLKAKSGSFGEATFELHMADSPIMKGKLHVKVILNHTKRWEK</sequence>
<dbReference type="EMBL" id="JBHMDO010000029">
    <property type="protein sequence ID" value="MFB9327815.1"/>
    <property type="molecule type" value="Genomic_DNA"/>
</dbReference>
<organism evidence="1 2">
    <name type="scientific">Paenibacillus aurantiacus</name>
    <dbReference type="NCBI Taxonomy" id="1936118"/>
    <lineage>
        <taxon>Bacteria</taxon>
        <taxon>Bacillati</taxon>
        <taxon>Bacillota</taxon>
        <taxon>Bacilli</taxon>
        <taxon>Bacillales</taxon>
        <taxon>Paenibacillaceae</taxon>
        <taxon>Paenibacillus</taxon>
    </lineage>
</organism>
<name>A0ABV5KRG8_9BACL</name>
<gene>
    <name evidence="1" type="ORF">ACFFSY_17955</name>
</gene>
<protein>
    <recommendedName>
        <fullName evidence="3">Copper amine oxidase-like N-terminal domain-containing protein</fullName>
    </recommendedName>
</protein>
<dbReference type="Proteomes" id="UP001589747">
    <property type="component" value="Unassembled WGS sequence"/>
</dbReference>